<evidence type="ECO:0000313" key="2">
    <source>
        <dbReference type="Proteomes" id="UP000016931"/>
    </source>
</evidence>
<sequence>MKKALTPGINGASEGNMWKKFTNVSVGRGKTVFPRSPAEQERFGVRWDFDGEVVKPDGVYNKFRMQPNAGKIPSSIKAWRDANGGTHAVMADAYIKKEGSQDDVQKGLEDAAKSI</sequence>
<evidence type="ECO:0000313" key="1">
    <source>
        <dbReference type="EMBL" id="EMF14896.1"/>
    </source>
</evidence>
<name>M3C3S3_SPHMS</name>
<dbReference type="OrthoDB" id="2787676at2759"/>
<dbReference type="HOGENOM" id="CLU_143689_1_1_1"/>
<protein>
    <submittedName>
        <fullName evidence="1">Uncharacterized protein</fullName>
    </submittedName>
</protein>
<dbReference type="OMA" id="TSWKQWR"/>
<keyword evidence="2" id="KW-1185">Reference proteome</keyword>
<dbReference type="eggNOG" id="ENOG502SR76">
    <property type="taxonomic scope" value="Eukaryota"/>
</dbReference>
<organism evidence="1 2">
    <name type="scientific">Sphaerulina musiva (strain SO2202)</name>
    <name type="common">Poplar stem canker fungus</name>
    <name type="synonym">Septoria musiva</name>
    <dbReference type="NCBI Taxonomy" id="692275"/>
    <lineage>
        <taxon>Eukaryota</taxon>
        <taxon>Fungi</taxon>
        <taxon>Dikarya</taxon>
        <taxon>Ascomycota</taxon>
        <taxon>Pezizomycotina</taxon>
        <taxon>Dothideomycetes</taxon>
        <taxon>Dothideomycetidae</taxon>
        <taxon>Mycosphaerellales</taxon>
        <taxon>Mycosphaerellaceae</taxon>
        <taxon>Sphaerulina</taxon>
    </lineage>
</organism>
<gene>
    <name evidence="1" type="ORF">SEPMUDRAFT_146927</name>
</gene>
<dbReference type="EMBL" id="KB456261">
    <property type="protein sequence ID" value="EMF14896.1"/>
    <property type="molecule type" value="Genomic_DNA"/>
</dbReference>
<dbReference type="GeneID" id="27901102"/>
<proteinExistence type="predicted"/>
<reference evidence="1 2" key="1">
    <citation type="journal article" date="2012" name="PLoS Pathog.">
        <title>Diverse lifestyles and strategies of plant pathogenesis encoded in the genomes of eighteen Dothideomycetes fungi.</title>
        <authorList>
            <person name="Ohm R.A."/>
            <person name="Feau N."/>
            <person name="Henrissat B."/>
            <person name="Schoch C.L."/>
            <person name="Horwitz B.A."/>
            <person name="Barry K.W."/>
            <person name="Condon B.J."/>
            <person name="Copeland A.C."/>
            <person name="Dhillon B."/>
            <person name="Glaser F."/>
            <person name="Hesse C.N."/>
            <person name="Kosti I."/>
            <person name="LaButti K."/>
            <person name="Lindquist E.A."/>
            <person name="Lucas S."/>
            <person name="Salamov A.A."/>
            <person name="Bradshaw R.E."/>
            <person name="Ciuffetti L."/>
            <person name="Hamelin R.C."/>
            <person name="Kema G.H.J."/>
            <person name="Lawrence C."/>
            <person name="Scott J.A."/>
            <person name="Spatafora J.W."/>
            <person name="Turgeon B.G."/>
            <person name="de Wit P.J.G.M."/>
            <person name="Zhong S."/>
            <person name="Goodwin S.B."/>
            <person name="Grigoriev I.V."/>
        </authorList>
    </citation>
    <scope>NUCLEOTIDE SEQUENCE [LARGE SCALE GENOMIC DNA]</scope>
    <source>
        <strain evidence="1 2">SO2202</strain>
    </source>
</reference>
<dbReference type="AlphaFoldDB" id="M3C3S3"/>
<dbReference type="RefSeq" id="XP_016763017.1">
    <property type="nucleotide sequence ID" value="XM_016903965.1"/>
</dbReference>
<dbReference type="Proteomes" id="UP000016931">
    <property type="component" value="Unassembled WGS sequence"/>
</dbReference>
<accession>M3C3S3</accession>